<dbReference type="EMBL" id="HG996469">
    <property type="protein sequence ID" value="CAG1844658.1"/>
    <property type="molecule type" value="Genomic_DNA"/>
</dbReference>
<reference evidence="2" key="1">
    <citation type="submission" date="2021-03" db="EMBL/GenBank/DDBJ databases">
        <authorList>
            <consortium name="Genoscope - CEA"/>
            <person name="William W."/>
        </authorList>
    </citation>
    <scope>NUCLEOTIDE SEQUENCE</scope>
    <source>
        <strain evidence="2">Doubled-haploid Pahang</strain>
    </source>
</reference>
<feature type="compositionally biased region" description="Acidic residues" evidence="1">
    <location>
        <begin position="135"/>
        <end position="147"/>
    </location>
</feature>
<evidence type="ECO:0000313" key="2">
    <source>
        <dbReference type="EMBL" id="CAG1844658.1"/>
    </source>
</evidence>
<evidence type="ECO:0000256" key="1">
    <source>
        <dbReference type="SAM" id="MobiDB-lite"/>
    </source>
</evidence>
<proteinExistence type="predicted"/>
<dbReference type="AlphaFoldDB" id="A0A8D7A9K0"/>
<feature type="region of interest" description="Disordered" evidence="1">
    <location>
        <begin position="103"/>
        <end position="155"/>
    </location>
</feature>
<feature type="non-terminal residue" evidence="2">
    <location>
        <position position="1"/>
    </location>
</feature>
<accession>A0A8D7A9K0</accession>
<name>A0A8D7A9K0_MUSAM</name>
<feature type="region of interest" description="Disordered" evidence="1">
    <location>
        <begin position="1"/>
        <end position="48"/>
    </location>
</feature>
<gene>
    <name evidence="2" type="ORF">GSMUA_144530.1</name>
</gene>
<feature type="compositionally biased region" description="Basic and acidic residues" evidence="1">
    <location>
        <begin position="1"/>
        <end position="30"/>
    </location>
</feature>
<protein>
    <submittedName>
        <fullName evidence="2">(wild Malaysian banana) hypothetical protein</fullName>
    </submittedName>
</protein>
<sequence length="228" mass="24668">KPRFEAQRRSLIAEHEPREAQHDARQQEKHHGGHIPGRPLTHLGLDAQTLGPPQRVHLLEQVELRALPLQLLHALAQQHPVLPLPLQQPLQHALRVGLVADGPHDGHGAEEGAEAGDPRPAARCRGGRGGRRVEEEEDEGVEDEEGAVEGGDLAADGVDTGLPEGDAAGDELLLLDPLLEQELVGDALGDLVERVPVLVAATANDTAGHLLEFFEVLVRGWRGNRREE</sequence>
<organism evidence="2">
    <name type="scientific">Musa acuminata subsp. malaccensis</name>
    <name type="common">Wild banana</name>
    <name type="synonym">Musa malaccensis</name>
    <dbReference type="NCBI Taxonomy" id="214687"/>
    <lineage>
        <taxon>Eukaryota</taxon>
        <taxon>Viridiplantae</taxon>
        <taxon>Streptophyta</taxon>
        <taxon>Embryophyta</taxon>
        <taxon>Tracheophyta</taxon>
        <taxon>Spermatophyta</taxon>
        <taxon>Magnoliopsida</taxon>
        <taxon>Liliopsida</taxon>
        <taxon>Zingiberales</taxon>
        <taxon>Musaceae</taxon>
        <taxon>Musa</taxon>
    </lineage>
</organism>